<dbReference type="EMBL" id="GBEZ01010071">
    <property type="protein sequence ID" value="JAC75571.1"/>
    <property type="molecule type" value="Transcribed_RNA"/>
</dbReference>
<accession>A0A061RYE3</accession>
<sequence>HRYLRQARCESLMNLRNSCRFLPSLTSFLCGARAHTGSDASKCSITTSVANLYSLIGS</sequence>
<name>A0A061RYE3_9CHLO</name>
<feature type="non-terminal residue" evidence="1">
    <location>
        <position position="1"/>
    </location>
</feature>
<proteinExistence type="predicted"/>
<dbReference type="AlphaFoldDB" id="A0A061RYE3"/>
<organism evidence="1">
    <name type="scientific">Tetraselmis sp. GSL018</name>
    <dbReference type="NCBI Taxonomy" id="582737"/>
    <lineage>
        <taxon>Eukaryota</taxon>
        <taxon>Viridiplantae</taxon>
        <taxon>Chlorophyta</taxon>
        <taxon>core chlorophytes</taxon>
        <taxon>Chlorodendrophyceae</taxon>
        <taxon>Chlorodendrales</taxon>
        <taxon>Chlorodendraceae</taxon>
        <taxon>Tetraselmis</taxon>
    </lineage>
</organism>
<evidence type="ECO:0000313" key="1">
    <source>
        <dbReference type="EMBL" id="JAC75571.1"/>
    </source>
</evidence>
<reference evidence="1" key="1">
    <citation type="submission" date="2014-05" db="EMBL/GenBank/DDBJ databases">
        <title>The transcriptome of the halophilic microalga Tetraselmis sp. GSL018 isolated from the Great Salt Lake, Utah.</title>
        <authorList>
            <person name="Jinkerson R.E."/>
            <person name="D'Adamo S."/>
            <person name="Posewitz M.C."/>
        </authorList>
    </citation>
    <scope>NUCLEOTIDE SEQUENCE</scope>
    <source>
        <strain evidence="1">GSL018</strain>
    </source>
</reference>
<protein>
    <submittedName>
        <fullName evidence="1">Uncharacterized protein</fullName>
    </submittedName>
</protein>
<gene>
    <name evidence="1" type="ORF">TSPGSL018_22721</name>
</gene>